<reference evidence="3" key="1">
    <citation type="submission" date="2023-07" db="EMBL/GenBank/DDBJ databases">
        <authorList>
            <consortium name="CYATHOMIX"/>
        </authorList>
    </citation>
    <scope>NUCLEOTIDE SEQUENCE</scope>
    <source>
        <strain evidence="3">N/A</strain>
    </source>
</reference>
<dbReference type="EMBL" id="CATQJL010000001">
    <property type="protein sequence ID" value="CAJ0588933.1"/>
    <property type="molecule type" value="Genomic_DNA"/>
</dbReference>
<dbReference type="AlphaFoldDB" id="A0AA36DJU0"/>
<feature type="domain" description="Serpin" evidence="2">
    <location>
        <begin position="3"/>
        <end position="133"/>
    </location>
</feature>
<dbReference type="InterPro" id="IPR042178">
    <property type="entry name" value="Serpin_sf_1"/>
</dbReference>
<keyword evidence="4" id="KW-1185">Reference proteome</keyword>
<dbReference type="PROSITE" id="PS00284">
    <property type="entry name" value="SERPIN"/>
    <property type="match status" value="1"/>
</dbReference>
<dbReference type="InterPro" id="IPR023795">
    <property type="entry name" value="Serpin_CS"/>
</dbReference>
<proteinExistence type="inferred from homology"/>
<comment type="similarity">
    <text evidence="1">Belongs to the serpin family.</text>
</comment>
<dbReference type="InterPro" id="IPR023796">
    <property type="entry name" value="Serpin_dom"/>
</dbReference>
<dbReference type="Gene3D" id="3.30.497.10">
    <property type="entry name" value="Antithrombin, subunit I, domain 2"/>
    <property type="match status" value="1"/>
</dbReference>
<name>A0AA36DJU0_CYLNA</name>
<evidence type="ECO:0000313" key="4">
    <source>
        <dbReference type="Proteomes" id="UP001176961"/>
    </source>
</evidence>
<organism evidence="3 4">
    <name type="scientific">Cylicocyclus nassatus</name>
    <name type="common">Nematode worm</name>
    <dbReference type="NCBI Taxonomy" id="53992"/>
    <lineage>
        <taxon>Eukaryota</taxon>
        <taxon>Metazoa</taxon>
        <taxon>Ecdysozoa</taxon>
        <taxon>Nematoda</taxon>
        <taxon>Chromadorea</taxon>
        <taxon>Rhabditida</taxon>
        <taxon>Rhabditina</taxon>
        <taxon>Rhabditomorpha</taxon>
        <taxon>Strongyloidea</taxon>
        <taxon>Strongylidae</taxon>
        <taxon>Cylicocyclus</taxon>
    </lineage>
</organism>
<evidence type="ECO:0000256" key="1">
    <source>
        <dbReference type="ARBA" id="ARBA00009500"/>
    </source>
</evidence>
<evidence type="ECO:0000259" key="2">
    <source>
        <dbReference type="Pfam" id="PF00079"/>
    </source>
</evidence>
<protein>
    <recommendedName>
        <fullName evidence="2">Serpin domain-containing protein</fullName>
    </recommendedName>
</protein>
<dbReference type="PANTHER" id="PTHR11461">
    <property type="entry name" value="SERINE PROTEASE INHIBITOR, SERPIN"/>
    <property type="match status" value="1"/>
</dbReference>
<dbReference type="Proteomes" id="UP001176961">
    <property type="component" value="Unassembled WGS sequence"/>
</dbReference>
<dbReference type="InterPro" id="IPR042185">
    <property type="entry name" value="Serpin_sf_2"/>
</dbReference>
<dbReference type="Pfam" id="PF00079">
    <property type="entry name" value="Serpin"/>
    <property type="match status" value="1"/>
</dbReference>
<feature type="non-terminal residue" evidence="3">
    <location>
        <position position="1"/>
    </location>
</feature>
<dbReference type="GO" id="GO:0004867">
    <property type="term" value="F:serine-type endopeptidase inhibitor activity"/>
    <property type="evidence" value="ECO:0007669"/>
    <property type="project" value="InterPro"/>
</dbReference>
<dbReference type="InterPro" id="IPR036186">
    <property type="entry name" value="Serpin_sf"/>
</dbReference>
<comment type="caution">
    <text evidence="3">The sequence shown here is derived from an EMBL/GenBank/DDBJ whole genome shotgun (WGS) entry which is preliminary data.</text>
</comment>
<dbReference type="InterPro" id="IPR000215">
    <property type="entry name" value="Serpin_fam"/>
</dbReference>
<dbReference type="Gene3D" id="2.30.39.10">
    <property type="entry name" value="Alpha-1-antitrypsin, domain 1"/>
    <property type="match status" value="1"/>
</dbReference>
<gene>
    <name evidence="3" type="ORF">CYNAS_LOCUS916</name>
</gene>
<accession>A0AA36DJU0</accession>
<evidence type="ECO:0000313" key="3">
    <source>
        <dbReference type="EMBL" id="CAJ0588933.1"/>
    </source>
</evidence>
<dbReference type="GO" id="GO:0005615">
    <property type="term" value="C:extracellular space"/>
    <property type="evidence" value="ECO:0007669"/>
    <property type="project" value="InterPro"/>
</dbReference>
<sequence>FGLKDLRTRLSGLVIRNLLSKLKPEYLTIRIPKMKIETNYKLKEALQHMGVTDLFTSQVNLTGVSDLPLYVSNAAHRALIEVDEEGTTAAAATYFAMKLTARPNMNKPKMFIANHPFLFILTKDNNPLFIGQYA</sequence>
<dbReference type="SUPFAM" id="SSF56574">
    <property type="entry name" value="Serpins"/>
    <property type="match status" value="1"/>
</dbReference>
<dbReference type="PANTHER" id="PTHR11461:SF211">
    <property type="entry name" value="GH10112P-RELATED"/>
    <property type="match status" value="1"/>
</dbReference>